<dbReference type="AlphaFoldDB" id="A0A2M8ELE6"/>
<gene>
    <name evidence="1" type="ORF">CO058_02765</name>
</gene>
<proteinExistence type="predicted"/>
<sequence>MDYFNKNLKFNSKTYGKLLFSEVIDRISIYMKEVPNAMYSFIIGTDSTASNNGGRIEYVTAVLVHRIGFGGIYFWHSIPDIGNSMYERVFKESALSLEFSEVFLHELKKRDMHNFSFEIHVDVGNNGKTREIITQVVGMIKGNGYKVVTKPYSYVASKVADRHT</sequence>
<dbReference type="Pfam" id="PF04308">
    <property type="entry name" value="RNaseH_like"/>
    <property type="match status" value="1"/>
</dbReference>
<evidence type="ECO:0000313" key="1">
    <source>
        <dbReference type="EMBL" id="PJC23564.1"/>
    </source>
</evidence>
<comment type="caution">
    <text evidence="1">The sequence shown here is derived from an EMBL/GenBank/DDBJ whole genome shotgun (WGS) entry which is preliminary data.</text>
</comment>
<name>A0A2M8ELE6_UNCKA</name>
<organism evidence="1 2">
    <name type="scientific">candidate division WWE3 bacterium CG_4_9_14_0_2_um_filter_35_11</name>
    <dbReference type="NCBI Taxonomy" id="1975077"/>
    <lineage>
        <taxon>Bacteria</taxon>
        <taxon>Katanobacteria</taxon>
    </lineage>
</organism>
<dbReference type="EMBL" id="PFSJ01000021">
    <property type="protein sequence ID" value="PJC23564.1"/>
    <property type="molecule type" value="Genomic_DNA"/>
</dbReference>
<evidence type="ECO:0008006" key="3">
    <source>
        <dbReference type="Google" id="ProtNLM"/>
    </source>
</evidence>
<dbReference type="PANTHER" id="PTHR39961:SF1">
    <property type="entry name" value="DUF458 DOMAIN-CONTAINING PROTEIN"/>
    <property type="match status" value="1"/>
</dbReference>
<reference evidence="2" key="1">
    <citation type="submission" date="2017-09" db="EMBL/GenBank/DDBJ databases">
        <title>Depth-based differentiation of microbial function through sediment-hosted aquifers and enrichment of novel symbionts in the deep terrestrial subsurface.</title>
        <authorList>
            <person name="Probst A.J."/>
            <person name="Ladd B."/>
            <person name="Jarett J.K."/>
            <person name="Geller-Mcgrath D.E."/>
            <person name="Sieber C.M.K."/>
            <person name="Emerson J.B."/>
            <person name="Anantharaman K."/>
            <person name="Thomas B.C."/>
            <person name="Malmstrom R."/>
            <person name="Stieglmeier M."/>
            <person name="Klingl A."/>
            <person name="Woyke T."/>
            <person name="Ryan C.M."/>
            <person name="Banfield J.F."/>
        </authorList>
    </citation>
    <scope>NUCLEOTIDE SEQUENCE [LARGE SCALE GENOMIC DNA]</scope>
</reference>
<accession>A0A2M8ELE6</accession>
<protein>
    <recommendedName>
        <fullName evidence="3">DUF458 domain-containing protein</fullName>
    </recommendedName>
</protein>
<dbReference type="Proteomes" id="UP000229756">
    <property type="component" value="Unassembled WGS sequence"/>
</dbReference>
<dbReference type="PANTHER" id="PTHR39961">
    <property type="entry name" value="HYPOTHETICAL CYTOSOLIC PROTEIN"/>
    <property type="match status" value="1"/>
</dbReference>
<dbReference type="InterPro" id="IPR007405">
    <property type="entry name" value="Phage_KVP40_Orf299"/>
</dbReference>
<evidence type="ECO:0000313" key="2">
    <source>
        <dbReference type="Proteomes" id="UP000229756"/>
    </source>
</evidence>